<evidence type="ECO:0000256" key="4">
    <source>
        <dbReference type="ARBA" id="ARBA00023136"/>
    </source>
</evidence>
<dbReference type="Gramene" id="ONH96181">
    <property type="protein sequence ID" value="ONH96181"/>
    <property type="gene ID" value="PRUPE_7G111500"/>
</dbReference>
<evidence type="ECO:0000256" key="3">
    <source>
        <dbReference type="ARBA" id="ARBA00022989"/>
    </source>
</evidence>
<evidence type="ECO:0000313" key="7">
    <source>
        <dbReference type="EMBL" id="ONH96181.1"/>
    </source>
</evidence>
<dbReference type="GO" id="GO:0005886">
    <property type="term" value="C:plasma membrane"/>
    <property type="evidence" value="ECO:0000318"/>
    <property type="project" value="GO_Central"/>
</dbReference>
<organism evidence="7 8">
    <name type="scientific">Prunus persica</name>
    <name type="common">Peach</name>
    <name type="synonym">Amygdalus persica</name>
    <dbReference type="NCBI Taxonomy" id="3760"/>
    <lineage>
        <taxon>Eukaryota</taxon>
        <taxon>Viridiplantae</taxon>
        <taxon>Streptophyta</taxon>
        <taxon>Embryophyta</taxon>
        <taxon>Tracheophyta</taxon>
        <taxon>Spermatophyta</taxon>
        <taxon>Magnoliopsida</taxon>
        <taxon>eudicotyledons</taxon>
        <taxon>Gunneridae</taxon>
        <taxon>Pentapetalae</taxon>
        <taxon>rosids</taxon>
        <taxon>fabids</taxon>
        <taxon>Rosales</taxon>
        <taxon>Rosaceae</taxon>
        <taxon>Amygdaloideae</taxon>
        <taxon>Amygdaleae</taxon>
        <taxon>Prunus</taxon>
    </lineage>
</organism>
<name>A0A251NA13_PRUPE</name>
<dbReference type="InterPro" id="IPR044839">
    <property type="entry name" value="NDR1-like"/>
</dbReference>
<dbReference type="EMBL" id="CM007657">
    <property type="protein sequence ID" value="ONH96181.1"/>
    <property type="molecule type" value="Genomic_DNA"/>
</dbReference>
<evidence type="ECO:0000256" key="1">
    <source>
        <dbReference type="ARBA" id="ARBA00004167"/>
    </source>
</evidence>
<comment type="subcellular location">
    <subcellularLocation>
        <location evidence="1">Membrane</location>
        <topology evidence="1">Single-pass membrane protein</topology>
    </subcellularLocation>
</comment>
<evidence type="ECO:0000259" key="6">
    <source>
        <dbReference type="Pfam" id="PF03168"/>
    </source>
</evidence>
<keyword evidence="4 5" id="KW-0472">Membrane</keyword>
<sequence length="199" mass="22796">MTSRFGARCLFCFCNTILCLILALFIFWLIFLPKEPEFTVSNASLTQFSFYNNTLYYNLALNITIQNPNKRVGIYYRHIQVIANYRKERFSMVNLTSPPFYQGHKNTTFLHDVLVEGQELVEFGEHELSQFNSETAAGVYNIDVKLALWVRAKYGKFKTADYGSSKIDCKLKVPLSFSETPATGFNTTKCGNVYVLTNP</sequence>
<dbReference type="InterPro" id="IPR004864">
    <property type="entry name" value="LEA_2"/>
</dbReference>
<keyword evidence="2 5" id="KW-0812">Transmembrane</keyword>
<dbReference type="eggNOG" id="ENOG502QUR9">
    <property type="taxonomic scope" value="Eukaryota"/>
</dbReference>
<keyword evidence="3 5" id="KW-1133">Transmembrane helix</keyword>
<gene>
    <name evidence="7" type="ORF">PRUPE_7G111500</name>
</gene>
<dbReference type="Pfam" id="PF03168">
    <property type="entry name" value="LEA_2"/>
    <property type="match status" value="1"/>
</dbReference>
<evidence type="ECO:0000256" key="5">
    <source>
        <dbReference type="SAM" id="Phobius"/>
    </source>
</evidence>
<dbReference type="PANTHER" id="PTHR31415:SF109">
    <property type="entry name" value="NDR1_HIN1-LIKE PROTEIN 10"/>
    <property type="match status" value="1"/>
</dbReference>
<protein>
    <recommendedName>
        <fullName evidence="6">Late embryogenesis abundant protein LEA-2 subgroup domain-containing protein</fullName>
    </recommendedName>
</protein>
<evidence type="ECO:0000256" key="2">
    <source>
        <dbReference type="ARBA" id="ARBA00022692"/>
    </source>
</evidence>
<dbReference type="GO" id="GO:0098542">
    <property type="term" value="P:defense response to other organism"/>
    <property type="evidence" value="ECO:0007669"/>
    <property type="project" value="InterPro"/>
</dbReference>
<dbReference type="Proteomes" id="UP000006882">
    <property type="component" value="Chromosome G7"/>
</dbReference>
<proteinExistence type="predicted"/>
<dbReference type="OMA" id="TKCGNVY"/>
<dbReference type="STRING" id="3760.A0A251NA13"/>
<dbReference type="GO" id="GO:0009506">
    <property type="term" value="C:plasmodesma"/>
    <property type="evidence" value="ECO:0000318"/>
    <property type="project" value="GO_Central"/>
</dbReference>
<evidence type="ECO:0000313" key="8">
    <source>
        <dbReference type="Proteomes" id="UP000006882"/>
    </source>
</evidence>
<keyword evidence="8" id="KW-1185">Reference proteome</keyword>
<dbReference type="AlphaFoldDB" id="A0A251NA13"/>
<reference evidence="7 8" key="1">
    <citation type="journal article" date="2013" name="Nat. Genet.">
        <title>The high-quality draft genome of peach (Prunus persica) identifies unique patterns of genetic diversity, domestication and genome evolution.</title>
        <authorList>
            <consortium name="International Peach Genome Initiative"/>
            <person name="Verde I."/>
            <person name="Abbott A.G."/>
            <person name="Scalabrin S."/>
            <person name="Jung S."/>
            <person name="Shu S."/>
            <person name="Marroni F."/>
            <person name="Zhebentyayeva T."/>
            <person name="Dettori M.T."/>
            <person name="Grimwood J."/>
            <person name="Cattonaro F."/>
            <person name="Zuccolo A."/>
            <person name="Rossini L."/>
            <person name="Jenkins J."/>
            <person name="Vendramin E."/>
            <person name="Meisel L.A."/>
            <person name="Decroocq V."/>
            <person name="Sosinski B."/>
            <person name="Prochnik S."/>
            <person name="Mitros T."/>
            <person name="Policriti A."/>
            <person name="Cipriani G."/>
            <person name="Dondini L."/>
            <person name="Ficklin S."/>
            <person name="Goodstein D.M."/>
            <person name="Xuan P."/>
            <person name="Del Fabbro C."/>
            <person name="Aramini V."/>
            <person name="Copetti D."/>
            <person name="Gonzalez S."/>
            <person name="Horner D.S."/>
            <person name="Falchi R."/>
            <person name="Lucas S."/>
            <person name="Mica E."/>
            <person name="Maldonado J."/>
            <person name="Lazzari B."/>
            <person name="Bielenberg D."/>
            <person name="Pirona R."/>
            <person name="Miculan M."/>
            <person name="Barakat A."/>
            <person name="Testolin R."/>
            <person name="Stella A."/>
            <person name="Tartarini S."/>
            <person name="Tonutti P."/>
            <person name="Arus P."/>
            <person name="Orellana A."/>
            <person name="Wells C."/>
            <person name="Main D."/>
            <person name="Vizzotto G."/>
            <person name="Silva H."/>
            <person name="Salamini F."/>
            <person name="Schmutz J."/>
            <person name="Morgante M."/>
            <person name="Rokhsar D.S."/>
        </authorList>
    </citation>
    <scope>NUCLEOTIDE SEQUENCE [LARGE SCALE GENOMIC DNA]</scope>
    <source>
        <strain evidence="8">cv. Nemared</strain>
    </source>
</reference>
<feature type="domain" description="Late embryogenesis abundant protein LEA-2 subgroup" evidence="6">
    <location>
        <begin position="63"/>
        <end position="157"/>
    </location>
</feature>
<accession>A0A251NA13</accession>
<dbReference type="PANTHER" id="PTHR31415">
    <property type="entry name" value="OS05G0367900 PROTEIN"/>
    <property type="match status" value="1"/>
</dbReference>
<feature type="transmembrane region" description="Helical" evidence="5">
    <location>
        <begin position="9"/>
        <end position="31"/>
    </location>
</feature>
<dbReference type="OrthoDB" id="1889094at2759"/>